<dbReference type="InterPro" id="IPR019906">
    <property type="entry name" value="Ribosomal_uL6_bac-type"/>
</dbReference>
<evidence type="ECO:0000256" key="2">
    <source>
        <dbReference type="ARBA" id="ARBA00022730"/>
    </source>
</evidence>
<dbReference type="InterPro" id="IPR020040">
    <property type="entry name" value="Ribosomal_uL6_a/b-dom"/>
</dbReference>
<dbReference type="PIRSF" id="PIRSF002162">
    <property type="entry name" value="Ribosomal_L6"/>
    <property type="match status" value="1"/>
</dbReference>
<dbReference type="GO" id="GO:0022625">
    <property type="term" value="C:cytosolic large ribosomal subunit"/>
    <property type="evidence" value="ECO:0007669"/>
    <property type="project" value="UniProtKB-UniRule"/>
</dbReference>
<dbReference type="PRINTS" id="PR00059">
    <property type="entry name" value="RIBOSOMALL6"/>
</dbReference>
<accession>A0A0H5DNG3</accession>
<dbReference type="HAMAP" id="MF_01365_B">
    <property type="entry name" value="Ribosomal_uL6_B"/>
    <property type="match status" value="1"/>
</dbReference>
<evidence type="ECO:0000256" key="3">
    <source>
        <dbReference type="ARBA" id="ARBA00022884"/>
    </source>
</evidence>
<dbReference type="FunFam" id="3.90.930.12:FF:000002">
    <property type="entry name" value="50S ribosomal protein L6"/>
    <property type="match status" value="1"/>
</dbReference>
<feature type="region of interest" description="Disordered" evidence="9">
    <location>
        <begin position="145"/>
        <end position="179"/>
    </location>
</feature>
<evidence type="ECO:0000256" key="8">
    <source>
        <dbReference type="RuleBase" id="RU003870"/>
    </source>
</evidence>
<keyword evidence="2 6" id="KW-0699">rRNA-binding</keyword>
<sequence>MSRKGKQPIALPKGVEIKISPAEFSAKGPKGTLKKDVPEYIKIKQEGTELHVEADENMTEQSAHHGLWRAIINNMVHGVSQGFERKLEMVGVGYRAALKGKMIDIQVGNSHPTVLPIPEGITVTVEKNTMITITGADKQKVGQFAADIRSKKPPEPYQGKGIKYSDEYVRRKQGKASGK</sequence>
<evidence type="ECO:0000256" key="7">
    <source>
        <dbReference type="RuleBase" id="RU003869"/>
    </source>
</evidence>
<evidence type="ECO:0000256" key="6">
    <source>
        <dbReference type="HAMAP-Rule" id="MF_01365"/>
    </source>
</evidence>
<dbReference type="InterPro" id="IPR036789">
    <property type="entry name" value="Ribosomal_uL6-like_a/b-dom_sf"/>
</dbReference>
<dbReference type="EMBL" id="CWGJ01000006">
    <property type="protein sequence ID" value="CRX37861.1"/>
    <property type="molecule type" value="Genomic_DNA"/>
</dbReference>
<protein>
    <recommendedName>
        <fullName evidence="6">Large ribosomal subunit protein uL6</fullName>
    </recommendedName>
</protein>
<feature type="domain" description="Large ribosomal subunit protein uL6 alpha-beta" evidence="10">
    <location>
        <begin position="12"/>
        <end position="82"/>
    </location>
</feature>
<keyword evidence="3 6" id="KW-0694">RNA-binding</keyword>
<evidence type="ECO:0000256" key="4">
    <source>
        <dbReference type="ARBA" id="ARBA00022980"/>
    </source>
</evidence>
<evidence type="ECO:0000313" key="11">
    <source>
        <dbReference type="EMBL" id="CRX37861.1"/>
    </source>
</evidence>
<dbReference type="InterPro" id="IPR000702">
    <property type="entry name" value="Ribosomal_uL6-like"/>
</dbReference>
<keyword evidence="12" id="KW-1185">Reference proteome</keyword>
<dbReference type="Proteomes" id="UP000220251">
    <property type="component" value="Unassembled WGS sequence"/>
</dbReference>
<organism evidence="11 12">
    <name type="scientific">Estrella lausannensis</name>
    <dbReference type="NCBI Taxonomy" id="483423"/>
    <lineage>
        <taxon>Bacteria</taxon>
        <taxon>Pseudomonadati</taxon>
        <taxon>Chlamydiota</taxon>
        <taxon>Chlamydiia</taxon>
        <taxon>Parachlamydiales</taxon>
        <taxon>Candidatus Criblamydiaceae</taxon>
        <taxon>Estrella</taxon>
    </lineage>
</organism>
<evidence type="ECO:0000256" key="9">
    <source>
        <dbReference type="SAM" id="MobiDB-lite"/>
    </source>
</evidence>
<name>A0A0H5DNG3_9BACT</name>
<dbReference type="GO" id="GO:0003735">
    <property type="term" value="F:structural constituent of ribosome"/>
    <property type="evidence" value="ECO:0007669"/>
    <property type="project" value="UniProtKB-UniRule"/>
</dbReference>
<dbReference type="PANTHER" id="PTHR11655">
    <property type="entry name" value="60S/50S RIBOSOMAL PROTEIN L6/L9"/>
    <property type="match status" value="1"/>
</dbReference>
<evidence type="ECO:0000256" key="1">
    <source>
        <dbReference type="ARBA" id="ARBA00009356"/>
    </source>
</evidence>
<dbReference type="NCBIfam" id="TIGR03654">
    <property type="entry name" value="L6_bact"/>
    <property type="match status" value="1"/>
</dbReference>
<keyword evidence="5 6" id="KW-0687">Ribonucleoprotein</keyword>
<evidence type="ECO:0000313" key="12">
    <source>
        <dbReference type="Proteomes" id="UP000220251"/>
    </source>
</evidence>
<dbReference type="GO" id="GO:0002181">
    <property type="term" value="P:cytoplasmic translation"/>
    <property type="evidence" value="ECO:0007669"/>
    <property type="project" value="TreeGrafter"/>
</dbReference>
<evidence type="ECO:0000256" key="5">
    <source>
        <dbReference type="ARBA" id="ARBA00023274"/>
    </source>
</evidence>
<feature type="domain" description="Large ribosomal subunit protein uL6 alpha-beta" evidence="10">
    <location>
        <begin position="90"/>
        <end position="164"/>
    </location>
</feature>
<comment type="similarity">
    <text evidence="1 6 7">Belongs to the universal ribosomal protein uL6 family.</text>
</comment>
<dbReference type="Gene3D" id="3.90.930.12">
    <property type="entry name" value="Ribosomal protein L6, alpha-beta domain"/>
    <property type="match status" value="2"/>
</dbReference>
<dbReference type="AlphaFoldDB" id="A0A0H5DNG3"/>
<comment type="subunit">
    <text evidence="6">Part of the 50S ribosomal subunit.</text>
</comment>
<dbReference type="PANTHER" id="PTHR11655:SF14">
    <property type="entry name" value="LARGE RIBOSOMAL SUBUNIT PROTEIN UL6M"/>
    <property type="match status" value="1"/>
</dbReference>
<proteinExistence type="inferred from homology"/>
<comment type="function">
    <text evidence="6 8">This protein binds to the 23S rRNA, and is important in its secondary structure. It is located near the subunit interface in the base of the L7/L12 stalk, and near the tRNA binding site of the peptidyltransferase center.</text>
</comment>
<reference evidence="12" key="1">
    <citation type="submission" date="2015-06" db="EMBL/GenBank/DDBJ databases">
        <authorList>
            <person name="Bertelli C."/>
        </authorList>
    </citation>
    <scope>NUCLEOTIDE SEQUENCE [LARGE SCALE GENOMIC DNA]</scope>
    <source>
        <strain evidence="12">CRIB-30</strain>
    </source>
</reference>
<dbReference type="FunFam" id="3.90.930.12:FF:000001">
    <property type="entry name" value="50S ribosomal protein L6"/>
    <property type="match status" value="1"/>
</dbReference>
<dbReference type="SUPFAM" id="SSF56053">
    <property type="entry name" value="Ribosomal protein L6"/>
    <property type="match status" value="2"/>
</dbReference>
<dbReference type="Pfam" id="PF00347">
    <property type="entry name" value="Ribosomal_L6"/>
    <property type="match status" value="2"/>
</dbReference>
<evidence type="ECO:0000259" key="10">
    <source>
        <dbReference type="Pfam" id="PF00347"/>
    </source>
</evidence>
<dbReference type="GO" id="GO:0019843">
    <property type="term" value="F:rRNA binding"/>
    <property type="evidence" value="ECO:0007669"/>
    <property type="project" value="UniProtKB-UniRule"/>
</dbReference>
<dbReference type="OrthoDB" id="9805007at2"/>
<keyword evidence="4 6" id="KW-0689">Ribosomal protein</keyword>
<dbReference type="RefSeq" id="WP_098037709.1">
    <property type="nucleotide sequence ID" value="NZ_CWGJ01000006.1"/>
</dbReference>
<gene>
    <name evidence="6 11" type="primary">rplF</name>
    <name evidence="11" type="ORF">ELAC_0506</name>
</gene>